<evidence type="ECO:0000256" key="9">
    <source>
        <dbReference type="ARBA" id="ARBA00037934"/>
    </source>
</evidence>
<feature type="compositionally biased region" description="Basic and acidic residues" evidence="11">
    <location>
        <begin position="797"/>
        <end position="809"/>
    </location>
</feature>
<keyword evidence="14" id="KW-1185">Reference proteome</keyword>
<keyword evidence="7 10" id="KW-0175">Coiled coil</keyword>
<feature type="compositionally biased region" description="Low complexity" evidence="11">
    <location>
        <begin position="511"/>
        <end position="521"/>
    </location>
</feature>
<feature type="region of interest" description="Disordered" evidence="11">
    <location>
        <begin position="683"/>
        <end position="714"/>
    </location>
</feature>
<feature type="region of interest" description="Disordered" evidence="11">
    <location>
        <begin position="1106"/>
        <end position="1225"/>
    </location>
</feature>
<feature type="compositionally biased region" description="Polar residues" evidence="11">
    <location>
        <begin position="1032"/>
        <end position="1050"/>
    </location>
</feature>
<dbReference type="OrthoDB" id="46868at2759"/>
<dbReference type="PANTHER" id="PTHR12825">
    <property type="entry name" value="BNIP1-RELATED"/>
    <property type="match status" value="1"/>
</dbReference>
<keyword evidence="2" id="KW-0813">Transport</keyword>
<dbReference type="GO" id="GO:0005789">
    <property type="term" value="C:endoplasmic reticulum membrane"/>
    <property type="evidence" value="ECO:0007669"/>
    <property type="project" value="UniProtKB-SubCell"/>
</dbReference>
<feature type="compositionally biased region" description="Acidic residues" evidence="11">
    <location>
        <begin position="1152"/>
        <end position="1173"/>
    </location>
</feature>
<feature type="compositionally biased region" description="Polar residues" evidence="11">
    <location>
        <begin position="1"/>
        <end position="14"/>
    </location>
</feature>
<dbReference type="InterPro" id="IPR005606">
    <property type="entry name" value="Sec20"/>
</dbReference>
<comment type="caution">
    <text evidence="13">The sequence shown here is derived from an EMBL/GenBank/DDBJ whole genome shotgun (WGS) entry which is preliminary data.</text>
</comment>
<proteinExistence type="inferred from homology"/>
<accession>A0A9P6VWG9</accession>
<feature type="region of interest" description="Disordered" evidence="11">
    <location>
        <begin position="842"/>
        <end position="1082"/>
    </location>
</feature>
<evidence type="ECO:0000256" key="10">
    <source>
        <dbReference type="SAM" id="Coils"/>
    </source>
</evidence>
<evidence type="ECO:0000256" key="7">
    <source>
        <dbReference type="ARBA" id="ARBA00023054"/>
    </source>
</evidence>
<keyword evidence="6" id="KW-1133">Transmembrane helix</keyword>
<comment type="subcellular location">
    <subcellularLocation>
        <location evidence="1">Endoplasmic reticulum membrane</location>
        <topology evidence="1">Single-pass type IV membrane protein</topology>
    </subcellularLocation>
</comment>
<evidence type="ECO:0000313" key="14">
    <source>
        <dbReference type="Proteomes" id="UP000777482"/>
    </source>
</evidence>
<protein>
    <recommendedName>
        <fullName evidence="12">Sec20 C-terminal domain-containing protein</fullName>
    </recommendedName>
</protein>
<feature type="compositionally biased region" description="Low complexity" evidence="11">
    <location>
        <begin position="1106"/>
        <end position="1118"/>
    </location>
</feature>
<feature type="compositionally biased region" description="Polar residues" evidence="11">
    <location>
        <begin position="923"/>
        <end position="932"/>
    </location>
</feature>
<feature type="region of interest" description="Disordered" evidence="11">
    <location>
        <begin position="1"/>
        <end position="54"/>
    </location>
</feature>
<evidence type="ECO:0000313" key="13">
    <source>
        <dbReference type="EMBL" id="KAG0657763.1"/>
    </source>
</evidence>
<keyword evidence="8" id="KW-0472">Membrane</keyword>
<dbReference type="Pfam" id="PF03908">
    <property type="entry name" value="Sec20"/>
    <property type="match status" value="1"/>
</dbReference>
<dbReference type="InterPro" id="IPR056173">
    <property type="entry name" value="Sec20_C"/>
</dbReference>
<dbReference type="GO" id="GO:0006890">
    <property type="term" value="P:retrograde vesicle-mediated transport, Golgi to endoplasmic reticulum"/>
    <property type="evidence" value="ECO:0007669"/>
    <property type="project" value="InterPro"/>
</dbReference>
<gene>
    <name evidence="13" type="ORF">C6P46_006230</name>
</gene>
<feature type="compositionally biased region" description="Acidic residues" evidence="11">
    <location>
        <begin position="1185"/>
        <end position="1212"/>
    </location>
</feature>
<feature type="region of interest" description="Disordered" evidence="11">
    <location>
        <begin position="464"/>
        <end position="666"/>
    </location>
</feature>
<organism evidence="13 14">
    <name type="scientific">Rhodotorula mucilaginosa</name>
    <name type="common">Yeast</name>
    <name type="synonym">Rhodotorula rubra</name>
    <dbReference type="NCBI Taxonomy" id="5537"/>
    <lineage>
        <taxon>Eukaryota</taxon>
        <taxon>Fungi</taxon>
        <taxon>Dikarya</taxon>
        <taxon>Basidiomycota</taxon>
        <taxon>Pucciniomycotina</taxon>
        <taxon>Microbotryomycetes</taxon>
        <taxon>Sporidiobolales</taxon>
        <taxon>Sporidiobolaceae</taxon>
        <taxon>Rhodotorula</taxon>
    </lineage>
</organism>
<evidence type="ECO:0000256" key="8">
    <source>
        <dbReference type="ARBA" id="ARBA00023136"/>
    </source>
</evidence>
<dbReference type="EMBL" id="PUHQ01000076">
    <property type="protein sequence ID" value="KAG0657763.1"/>
    <property type="molecule type" value="Genomic_DNA"/>
</dbReference>
<feature type="compositionally biased region" description="Acidic residues" evidence="11">
    <location>
        <begin position="487"/>
        <end position="510"/>
    </location>
</feature>
<evidence type="ECO:0000256" key="4">
    <source>
        <dbReference type="ARBA" id="ARBA00022824"/>
    </source>
</evidence>
<feature type="compositionally biased region" description="Acidic residues" evidence="11">
    <location>
        <begin position="582"/>
        <end position="593"/>
    </location>
</feature>
<comment type="similarity">
    <text evidence="9">Belongs to the SEC20 family.</text>
</comment>
<dbReference type="GO" id="GO:0031201">
    <property type="term" value="C:SNARE complex"/>
    <property type="evidence" value="ECO:0007669"/>
    <property type="project" value="TreeGrafter"/>
</dbReference>
<sequence length="1225" mass="129390">MSGGHSKSSRTMLSAKQLHSKTRRGRGLMPPPAHTPAPAAHRAPPPPPSLPGDFQDAAAAIERRLVDVEQYQVPQLAQCTGPLSFHNELATAIRHELAKARRDLDELKVEADDLDRAKERVAASQLIASIQQRLDSCTKAYRQAVVASKRQIDASAHLVAREELFASTSGRGSPASGGSGPGRARSPMPGQSGDDALMQATSDVTEGLRRTLQLMQQEVDRSMTSNELLESQTQTMQLTSNQYSTLSSLMNTSKSLITTLERSNILDRLVLFGAFAFFVAVCAHIFKKRVIDRGVHVVGALGGIVAKGGNAIAGVAARRGTAAEEVAQEAKGVVIKQGVADEWAKATAVAAGAAGAIRAGIDMARRTKATQALHERNVPTQTPSRSHEEEEEAAAELANVLEAVLPEGDDEAVVVAPVEVHEAVDDAGEPLHVFDEEMGLDEPIIGAAPTGEAFEPAAVEPLDEAFEEEEEEEDDDDALGFGIGEEGGGDADLEPESAEEADSLVDDDDVQAPLDPALAAAETEEEPDLPLAHDVETVALRQPHPPTPSLPDLPDLAFETPAAEGMPVQKPDLEEAVQAAEREEEEEEEDGEEIASPSAAVDSAPASSDEAERAESESDAIASDTRDPAHDSVPKGDSVEPLDLSNDEEEIASADEQSRASAQAYLADLPTDYSDLDLEAAPLRTVPVQSEEDSDTQLPPLGSTEFINEGDEVPREVAGVDGITIPLDVLDEADAPPALDVEGTGKVAADASLSEEDRSVELPIDYAAEQTTWTDEAREGSADADRSVKGEEEDDLSSSRESYEPREQADEALLEELLERQMGGIAGGAYIPAYASFNETAAHEDDTEAVVSPPDAVVDESAEITPTEESFHDSTPQSDSADEPSRDPHVTELTTDASAESDVDRTEVHIDPTEGLEVLEAIETSTIPSTIDPTAAPTLTRPPAVPESTPLHGHSHDEDFDAAALDAADAALDEEEEPDELEADAADPEPLPSLPTQTAPDMFDPEATELTAVAAGYAAQHRPDETDEEDSPSTADAPSGIPTSVQSSPTVAHVDVEQVSSEDSESSFATQPPPIPDHPIIVNPKAAVEANVVPVDVLESALHAAPEPATLEAEPSASTSDNAAAAPSSVSEDTLLEQDDESVSAFEAPSVEGEDSEVSPTEDEASEASDADFEGSTASVADESGTNDDEAEEEEEFDEEFDEEVEDEEVVVADDAHAAPVHVEL</sequence>
<evidence type="ECO:0000256" key="1">
    <source>
        <dbReference type="ARBA" id="ARBA00004163"/>
    </source>
</evidence>
<feature type="region of interest" description="Disordered" evidence="11">
    <location>
        <begin position="165"/>
        <end position="196"/>
    </location>
</feature>
<feature type="compositionally biased region" description="Low complexity" evidence="11">
    <location>
        <begin position="933"/>
        <end position="942"/>
    </location>
</feature>
<reference evidence="13 14" key="1">
    <citation type="submission" date="2020-11" db="EMBL/GenBank/DDBJ databases">
        <title>Kefir isolates.</title>
        <authorList>
            <person name="Marcisauskas S."/>
            <person name="Kim Y."/>
            <person name="Blasche S."/>
        </authorList>
    </citation>
    <scope>NUCLEOTIDE SEQUENCE [LARGE SCALE GENOMIC DNA]</scope>
    <source>
        <strain evidence="13 14">KR</strain>
    </source>
</reference>
<evidence type="ECO:0000256" key="3">
    <source>
        <dbReference type="ARBA" id="ARBA00022692"/>
    </source>
</evidence>
<feature type="compositionally biased region" description="Basic and acidic residues" evidence="11">
    <location>
        <begin position="775"/>
        <end position="790"/>
    </location>
</feature>
<keyword evidence="3" id="KW-0812">Transmembrane</keyword>
<name>A0A9P6VWG9_RHOMI</name>
<feature type="compositionally biased region" description="Basic and acidic residues" evidence="11">
    <location>
        <begin position="624"/>
        <end position="638"/>
    </location>
</feature>
<dbReference type="Proteomes" id="UP000777482">
    <property type="component" value="Unassembled WGS sequence"/>
</dbReference>
<feature type="compositionally biased region" description="Low complexity" evidence="11">
    <location>
        <begin position="594"/>
        <end position="608"/>
    </location>
</feature>
<evidence type="ECO:0000256" key="11">
    <source>
        <dbReference type="SAM" id="MobiDB-lite"/>
    </source>
</evidence>
<dbReference type="PANTHER" id="PTHR12825:SF0">
    <property type="entry name" value="VESICLE TRANSPORT PROTEIN SEC20"/>
    <property type="match status" value="1"/>
</dbReference>
<feature type="compositionally biased region" description="Basic and acidic residues" evidence="11">
    <location>
        <begin position="902"/>
        <end position="912"/>
    </location>
</feature>
<evidence type="ECO:0000256" key="5">
    <source>
        <dbReference type="ARBA" id="ARBA00022892"/>
    </source>
</evidence>
<evidence type="ECO:0000259" key="12">
    <source>
        <dbReference type="Pfam" id="PF03908"/>
    </source>
</evidence>
<dbReference type="AlphaFoldDB" id="A0A9P6VWG9"/>
<feature type="compositionally biased region" description="Acidic residues" evidence="11">
    <location>
        <begin position="971"/>
        <end position="987"/>
    </location>
</feature>
<feature type="compositionally biased region" description="Acidic residues" evidence="11">
    <location>
        <begin position="464"/>
        <end position="478"/>
    </location>
</feature>
<feature type="coiled-coil region" evidence="10">
    <location>
        <begin position="90"/>
        <end position="124"/>
    </location>
</feature>
<feature type="domain" description="Sec20 C-terminal" evidence="12">
    <location>
        <begin position="200"/>
        <end position="290"/>
    </location>
</feature>
<evidence type="ECO:0000256" key="2">
    <source>
        <dbReference type="ARBA" id="ARBA00022448"/>
    </source>
</evidence>
<keyword evidence="4" id="KW-0256">Endoplasmic reticulum</keyword>
<evidence type="ECO:0000256" key="6">
    <source>
        <dbReference type="ARBA" id="ARBA00022989"/>
    </source>
</evidence>
<feature type="region of interest" description="Disordered" evidence="11">
    <location>
        <begin position="736"/>
        <end position="814"/>
    </location>
</feature>
<keyword evidence="5" id="KW-0931">ER-Golgi transport</keyword>
<feature type="region of interest" description="Disordered" evidence="11">
    <location>
        <begin position="369"/>
        <end position="390"/>
    </location>
</feature>
<dbReference type="GO" id="GO:0005484">
    <property type="term" value="F:SNAP receptor activity"/>
    <property type="evidence" value="ECO:0007669"/>
    <property type="project" value="InterPro"/>
</dbReference>